<evidence type="ECO:0000256" key="2">
    <source>
        <dbReference type="SAM" id="MobiDB-lite"/>
    </source>
</evidence>
<evidence type="ECO:0000313" key="3">
    <source>
        <dbReference type="Ensembl" id="ENSSPUP00000024469.1"/>
    </source>
</evidence>
<comment type="similarity">
    <text evidence="1">Belongs to the IER family.</text>
</comment>
<evidence type="ECO:0000256" key="1">
    <source>
        <dbReference type="ARBA" id="ARBA00006186"/>
    </source>
</evidence>
<name>A0A8D0HHN1_SPHPU</name>
<dbReference type="PANTHER" id="PTHR15895">
    <property type="entry name" value="IMMEDIATE EARLY RESPONSE GENE"/>
    <property type="match status" value="1"/>
</dbReference>
<dbReference type="Pfam" id="PF05760">
    <property type="entry name" value="IER"/>
    <property type="match status" value="1"/>
</dbReference>
<organism evidence="3 4">
    <name type="scientific">Sphenodon punctatus</name>
    <name type="common">Tuatara</name>
    <name type="synonym">Hatteria punctata</name>
    <dbReference type="NCBI Taxonomy" id="8508"/>
    <lineage>
        <taxon>Eukaryota</taxon>
        <taxon>Metazoa</taxon>
        <taxon>Chordata</taxon>
        <taxon>Craniata</taxon>
        <taxon>Vertebrata</taxon>
        <taxon>Euteleostomi</taxon>
        <taxon>Lepidosauria</taxon>
        <taxon>Sphenodontia</taxon>
        <taxon>Sphenodontidae</taxon>
        <taxon>Sphenodon</taxon>
    </lineage>
</organism>
<protein>
    <submittedName>
        <fullName evidence="3">Uncharacterized protein</fullName>
    </submittedName>
</protein>
<reference evidence="3" key="1">
    <citation type="submission" date="2025-08" db="UniProtKB">
        <authorList>
            <consortium name="Ensembl"/>
        </authorList>
    </citation>
    <scope>IDENTIFICATION</scope>
</reference>
<reference evidence="3" key="2">
    <citation type="submission" date="2025-09" db="UniProtKB">
        <authorList>
            <consortium name="Ensembl"/>
        </authorList>
    </citation>
    <scope>IDENTIFICATION</scope>
</reference>
<accession>A0A8D0HHN1</accession>
<dbReference type="InterPro" id="IPR008653">
    <property type="entry name" value="IER"/>
</dbReference>
<feature type="compositionally biased region" description="Pro residues" evidence="2">
    <location>
        <begin position="55"/>
        <end position="86"/>
    </location>
</feature>
<dbReference type="AlphaFoldDB" id="A0A8D0HHN1"/>
<feature type="region of interest" description="Disordered" evidence="2">
    <location>
        <begin position="55"/>
        <end position="91"/>
    </location>
</feature>
<dbReference type="Ensembl" id="ENSSPUT00000026109.1">
    <property type="protein sequence ID" value="ENSSPUP00000024469.1"/>
    <property type="gene ID" value="ENSSPUG00000018745.1"/>
</dbReference>
<keyword evidence="4" id="KW-1185">Reference proteome</keyword>
<sequence>MEFKLEAHRIVSISLGKIYGARGQRGGFKLHKNLLVSLVLRSARQVYFSEPGCCPQPPPLPPTALPRIPPPPPPPPAPPPPPPPSFRTPLQSLPYWTLPGQHAHFSGSFNKKNADLDISCLCGLKSTLQSRLAM</sequence>
<proteinExistence type="inferred from homology"/>
<dbReference type="OMA" id="GKIYGAR"/>
<dbReference type="GeneTree" id="ENSGT00900000141021"/>
<dbReference type="Proteomes" id="UP000694392">
    <property type="component" value="Unplaced"/>
</dbReference>
<evidence type="ECO:0000313" key="4">
    <source>
        <dbReference type="Proteomes" id="UP000694392"/>
    </source>
</evidence>